<organism evidence="3 4">
    <name type="scientific">Microlunatus endophyticus</name>
    <dbReference type="NCBI Taxonomy" id="1716077"/>
    <lineage>
        <taxon>Bacteria</taxon>
        <taxon>Bacillati</taxon>
        <taxon>Actinomycetota</taxon>
        <taxon>Actinomycetes</taxon>
        <taxon>Propionibacteriales</taxon>
        <taxon>Propionibacteriaceae</taxon>
        <taxon>Microlunatus</taxon>
    </lineage>
</organism>
<gene>
    <name evidence="3" type="ORF">GCM10011575_28200</name>
</gene>
<protein>
    <recommendedName>
        <fullName evidence="5">DUF3099 domain-containing protein</fullName>
    </recommendedName>
</protein>
<reference evidence="3" key="1">
    <citation type="journal article" date="2014" name="Int. J. Syst. Evol. Microbiol.">
        <title>Complete genome sequence of Corynebacterium casei LMG S-19264T (=DSM 44701T), isolated from a smear-ripened cheese.</title>
        <authorList>
            <consortium name="US DOE Joint Genome Institute (JGI-PGF)"/>
            <person name="Walter F."/>
            <person name="Albersmeier A."/>
            <person name="Kalinowski J."/>
            <person name="Ruckert C."/>
        </authorList>
    </citation>
    <scope>NUCLEOTIDE SEQUENCE</scope>
    <source>
        <strain evidence="3">CGMCC 4.7306</strain>
    </source>
</reference>
<feature type="transmembrane region" description="Helical" evidence="2">
    <location>
        <begin position="63"/>
        <end position="80"/>
    </location>
</feature>
<evidence type="ECO:0008006" key="5">
    <source>
        <dbReference type="Google" id="ProtNLM"/>
    </source>
</evidence>
<comment type="caution">
    <text evidence="3">The sequence shown here is derived from an EMBL/GenBank/DDBJ whole genome shotgun (WGS) entry which is preliminary data.</text>
</comment>
<feature type="transmembrane region" description="Helical" evidence="2">
    <location>
        <begin position="40"/>
        <end position="57"/>
    </location>
</feature>
<dbReference type="EMBL" id="BMMZ01000006">
    <property type="protein sequence ID" value="GGL67998.1"/>
    <property type="molecule type" value="Genomic_DNA"/>
</dbReference>
<keyword evidence="4" id="KW-1185">Reference proteome</keyword>
<accession>A0A917SBL7</accession>
<feature type="region of interest" description="Disordered" evidence="1">
    <location>
        <begin position="89"/>
        <end position="109"/>
    </location>
</feature>
<evidence type="ECO:0000256" key="1">
    <source>
        <dbReference type="SAM" id="MobiDB-lite"/>
    </source>
</evidence>
<evidence type="ECO:0000313" key="3">
    <source>
        <dbReference type="EMBL" id="GGL67998.1"/>
    </source>
</evidence>
<dbReference type="AlphaFoldDB" id="A0A917SBL7"/>
<dbReference type="Proteomes" id="UP000613840">
    <property type="component" value="Unassembled WGS sequence"/>
</dbReference>
<dbReference type="InterPro" id="IPR021449">
    <property type="entry name" value="DUF3099"/>
</dbReference>
<evidence type="ECO:0000256" key="2">
    <source>
        <dbReference type="SAM" id="Phobius"/>
    </source>
</evidence>
<proteinExistence type="predicted"/>
<keyword evidence="2" id="KW-0472">Membrane</keyword>
<keyword evidence="2" id="KW-0812">Transmembrane</keyword>
<feature type="region of interest" description="Disordered" evidence="1">
    <location>
        <begin position="1"/>
        <end position="31"/>
    </location>
</feature>
<keyword evidence="2" id="KW-1133">Transmembrane helix</keyword>
<reference evidence="3" key="2">
    <citation type="submission" date="2020-09" db="EMBL/GenBank/DDBJ databases">
        <authorList>
            <person name="Sun Q."/>
            <person name="Zhou Y."/>
        </authorList>
    </citation>
    <scope>NUCLEOTIDE SEQUENCE</scope>
    <source>
        <strain evidence="3">CGMCC 4.7306</strain>
    </source>
</reference>
<sequence length="109" mass="12329">MAERKLGRVRSAAHGSHQRPVITDAQEGASADLKQRQTRYAITMAFRVACFISMIWVPSPWRWILLAGAVVLPYIAVIFANQADQRTEHVSFERGGKEIENPSRNELHD</sequence>
<dbReference type="Pfam" id="PF11298">
    <property type="entry name" value="DUF3099"/>
    <property type="match status" value="1"/>
</dbReference>
<evidence type="ECO:0000313" key="4">
    <source>
        <dbReference type="Proteomes" id="UP000613840"/>
    </source>
</evidence>
<name>A0A917SBL7_9ACTN</name>